<evidence type="ECO:0000313" key="2">
    <source>
        <dbReference type="Proteomes" id="UP000051952"/>
    </source>
</evidence>
<reference evidence="2" key="1">
    <citation type="submission" date="2015-09" db="EMBL/GenBank/DDBJ databases">
        <authorList>
            <consortium name="Pathogen Informatics"/>
        </authorList>
    </citation>
    <scope>NUCLEOTIDE SEQUENCE [LARGE SCALE GENOMIC DNA]</scope>
    <source>
        <strain evidence="2">Lake Konstanz</strain>
    </source>
</reference>
<accession>A0A0S4JKI4</accession>
<keyword evidence="1" id="KW-0418">Kinase</keyword>
<gene>
    <name evidence="1" type="ORF">BSAL_35175</name>
</gene>
<evidence type="ECO:0000313" key="1">
    <source>
        <dbReference type="EMBL" id="CUG92024.1"/>
    </source>
</evidence>
<dbReference type="EMBL" id="CYKH01001993">
    <property type="protein sequence ID" value="CUG92024.1"/>
    <property type="molecule type" value="Genomic_DNA"/>
</dbReference>
<dbReference type="AlphaFoldDB" id="A0A0S4JKI4"/>
<dbReference type="VEuPathDB" id="TriTrypDB:BSAL_35175"/>
<protein>
    <submittedName>
        <fullName evidence="1">Protein kinase, putative</fullName>
    </submittedName>
</protein>
<keyword evidence="2" id="KW-1185">Reference proteome</keyword>
<proteinExistence type="predicted"/>
<dbReference type="Proteomes" id="UP000051952">
    <property type="component" value="Unassembled WGS sequence"/>
</dbReference>
<organism evidence="1 2">
    <name type="scientific">Bodo saltans</name>
    <name type="common">Flagellated protozoan</name>
    <dbReference type="NCBI Taxonomy" id="75058"/>
    <lineage>
        <taxon>Eukaryota</taxon>
        <taxon>Discoba</taxon>
        <taxon>Euglenozoa</taxon>
        <taxon>Kinetoplastea</taxon>
        <taxon>Metakinetoplastina</taxon>
        <taxon>Eubodonida</taxon>
        <taxon>Bodonidae</taxon>
        <taxon>Bodo</taxon>
    </lineage>
</organism>
<keyword evidence="1" id="KW-0808">Transferase</keyword>
<dbReference type="GO" id="GO:0016301">
    <property type="term" value="F:kinase activity"/>
    <property type="evidence" value="ECO:0007669"/>
    <property type="project" value="UniProtKB-KW"/>
</dbReference>
<sequence>MAVGNDVEHPVYECRASFLRFHVKCLKDFFRRYETLDARAKADLCDETFYVLNSPSNGDDGKSVLVRHLQQHAAVYANQFCSDAWKKADE</sequence>
<name>A0A0S4JKI4_BODSA</name>